<keyword evidence="2" id="KW-0175">Coiled coil</keyword>
<gene>
    <name evidence="3" type="ORF">B1991_17845</name>
</gene>
<protein>
    <recommendedName>
        <fullName evidence="5">Transposase</fullName>
    </recommendedName>
</protein>
<dbReference type="InterPro" id="IPR009057">
    <property type="entry name" value="Homeodomain-like_sf"/>
</dbReference>
<accession>A0A4S3K7G5</accession>
<dbReference type="PANTHER" id="PTHR33215">
    <property type="entry name" value="PROTEIN DISTAL ANTENNA"/>
    <property type="match status" value="1"/>
</dbReference>
<comment type="similarity">
    <text evidence="1">Belongs to the transposase 8 family.</text>
</comment>
<sequence length="98" mass="11327">MVKRQRFTAEFKREAVRLLDAGERPASEVAIDLGIRRNQLYKWKAEQVRSGELSFPGSGRKHADQDSEIVRLKRELARVTEERDILKKAAAYFAKELP</sequence>
<reference evidence="3 4" key="1">
    <citation type="submission" date="2017-02" db="EMBL/GenBank/DDBJ databases">
        <title>Whole genome sequencing of Rhodanobacter lindaniclasticus DSM 17932.</title>
        <authorList>
            <person name="Kumar S."/>
            <person name="Patil P."/>
            <person name="Patil P.B."/>
        </authorList>
    </citation>
    <scope>NUCLEOTIDE SEQUENCE [LARGE SCALE GENOMIC DNA]</scope>
    <source>
        <strain evidence="3 4">DSM 17932</strain>
    </source>
</reference>
<organism evidence="3 4">
    <name type="scientific">Rhodanobacter lindaniclasticus</name>
    <dbReference type="NCBI Taxonomy" id="75310"/>
    <lineage>
        <taxon>Bacteria</taxon>
        <taxon>Pseudomonadati</taxon>
        <taxon>Pseudomonadota</taxon>
        <taxon>Gammaproteobacteria</taxon>
        <taxon>Lysobacterales</taxon>
        <taxon>Rhodanobacteraceae</taxon>
        <taxon>Rhodanobacter</taxon>
    </lineage>
</organism>
<dbReference type="GO" id="GO:0006313">
    <property type="term" value="P:DNA transposition"/>
    <property type="evidence" value="ECO:0007669"/>
    <property type="project" value="InterPro"/>
</dbReference>
<dbReference type="OrthoDB" id="7064550at2"/>
<evidence type="ECO:0000256" key="2">
    <source>
        <dbReference type="SAM" id="Coils"/>
    </source>
</evidence>
<evidence type="ECO:0008006" key="5">
    <source>
        <dbReference type="Google" id="ProtNLM"/>
    </source>
</evidence>
<dbReference type="GO" id="GO:0004803">
    <property type="term" value="F:transposase activity"/>
    <property type="evidence" value="ECO:0007669"/>
    <property type="project" value="InterPro"/>
</dbReference>
<dbReference type="PANTHER" id="PTHR33215:SF13">
    <property type="entry name" value="PROTEIN DISTAL ANTENNA"/>
    <property type="match status" value="1"/>
</dbReference>
<evidence type="ECO:0000313" key="4">
    <source>
        <dbReference type="Proteomes" id="UP000306317"/>
    </source>
</evidence>
<dbReference type="RefSeq" id="WP_136260036.1">
    <property type="nucleotide sequence ID" value="NZ_MWIO01000083.1"/>
</dbReference>
<name>A0A4S3K7G5_9GAMM</name>
<feature type="coiled-coil region" evidence="2">
    <location>
        <begin position="62"/>
        <end position="89"/>
    </location>
</feature>
<comment type="caution">
    <text evidence="3">The sequence shown here is derived from an EMBL/GenBank/DDBJ whole genome shotgun (WGS) entry which is preliminary data.</text>
</comment>
<dbReference type="InterPro" id="IPR051839">
    <property type="entry name" value="RD_transcriptional_regulator"/>
</dbReference>
<dbReference type="SUPFAM" id="SSF46689">
    <property type="entry name" value="Homeodomain-like"/>
    <property type="match status" value="1"/>
</dbReference>
<keyword evidence="4" id="KW-1185">Reference proteome</keyword>
<dbReference type="Pfam" id="PF01527">
    <property type="entry name" value="HTH_Tnp_1"/>
    <property type="match status" value="1"/>
</dbReference>
<evidence type="ECO:0000256" key="1">
    <source>
        <dbReference type="ARBA" id="ARBA00009964"/>
    </source>
</evidence>
<dbReference type="Gene3D" id="1.10.10.60">
    <property type="entry name" value="Homeodomain-like"/>
    <property type="match status" value="1"/>
</dbReference>
<dbReference type="InterPro" id="IPR002514">
    <property type="entry name" value="Transposase_8"/>
</dbReference>
<dbReference type="Proteomes" id="UP000306317">
    <property type="component" value="Unassembled WGS sequence"/>
</dbReference>
<dbReference type="GO" id="GO:0003677">
    <property type="term" value="F:DNA binding"/>
    <property type="evidence" value="ECO:0007669"/>
    <property type="project" value="InterPro"/>
</dbReference>
<evidence type="ECO:0000313" key="3">
    <source>
        <dbReference type="EMBL" id="THD04147.1"/>
    </source>
</evidence>
<proteinExistence type="inferred from homology"/>
<dbReference type="AlphaFoldDB" id="A0A4S3K7G5"/>
<dbReference type="EMBL" id="MWIO01000083">
    <property type="protein sequence ID" value="THD04147.1"/>
    <property type="molecule type" value="Genomic_DNA"/>
</dbReference>